<proteinExistence type="predicted"/>
<evidence type="ECO:0000256" key="1">
    <source>
        <dbReference type="SAM" id="MobiDB-lite"/>
    </source>
</evidence>
<evidence type="ECO:0000313" key="2">
    <source>
        <dbReference type="EMBL" id="KAJ0968963.1"/>
    </source>
</evidence>
<organism evidence="2 3">
    <name type="scientific">Dioscorea zingiberensis</name>
    <dbReference type="NCBI Taxonomy" id="325984"/>
    <lineage>
        <taxon>Eukaryota</taxon>
        <taxon>Viridiplantae</taxon>
        <taxon>Streptophyta</taxon>
        <taxon>Embryophyta</taxon>
        <taxon>Tracheophyta</taxon>
        <taxon>Spermatophyta</taxon>
        <taxon>Magnoliopsida</taxon>
        <taxon>Liliopsida</taxon>
        <taxon>Dioscoreales</taxon>
        <taxon>Dioscoreaceae</taxon>
        <taxon>Dioscorea</taxon>
    </lineage>
</organism>
<reference evidence="2" key="1">
    <citation type="submission" date="2021-03" db="EMBL/GenBank/DDBJ databases">
        <authorList>
            <person name="Li Z."/>
            <person name="Yang C."/>
        </authorList>
    </citation>
    <scope>NUCLEOTIDE SEQUENCE</scope>
    <source>
        <strain evidence="2">Dzin_1.0</strain>
        <tissue evidence="2">Leaf</tissue>
    </source>
</reference>
<protein>
    <submittedName>
        <fullName evidence="2">Uncharacterized protein</fullName>
    </submittedName>
</protein>
<comment type="caution">
    <text evidence="2">The sequence shown here is derived from an EMBL/GenBank/DDBJ whole genome shotgun (WGS) entry which is preliminary data.</text>
</comment>
<feature type="region of interest" description="Disordered" evidence="1">
    <location>
        <begin position="44"/>
        <end position="70"/>
    </location>
</feature>
<reference evidence="2" key="2">
    <citation type="journal article" date="2022" name="Hortic Res">
        <title>The genome of Dioscorea zingiberensis sheds light on the biosynthesis, origin and evolution of the medicinally important diosgenin saponins.</title>
        <authorList>
            <person name="Li Y."/>
            <person name="Tan C."/>
            <person name="Li Z."/>
            <person name="Guo J."/>
            <person name="Li S."/>
            <person name="Chen X."/>
            <person name="Wang C."/>
            <person name="Dai X."/>
            <person name="Yang H."/>
            <person name="Song W."/>
            <person name="Hou L."/>
            <person name="Xu J."/>
            <person name="Tong Z."/>
            <person name="Xu A."/>
            <person name="Yuan X."/>
            <person name="Wang W."/>
            <person name="Yang Q."/>
            <person name="Chen L."/>
            <person name="Sun Z."/>
            <person name="Wang K."/>
            <person name="Pan B."/>
            <person name="Chen J."/>
            <person name="Bao Y."/>
            <person name="Liu F."/>
            <person name="Qi X."/>
            <person name="Gang D.R."/>
            <person name="Wen J."/>
            <person name="Li J."/>
        </authorList>
    </citation>
    <scope>NUCLEOTIDE SEQUENCE</scope>
    <source>
        <strain evidence="2">Dzin_1.0</strain>
    </source>
</reference>
<evidence type="ECO:0000313" key="3">
    <source>
        <dbReference type="Proteomes" id="UP001085076"/>
    </source>
</evidence>
<dbReference type="Proteomes" id="UP001085076">
    <property type="component" value="Miscellaneous, Linkage group lg06"/>
</dbReference>
<dbReference type="AlphaFoldDB" id="A0A9D5CA22"/>
<sequence length="70" mass="7567">MIRATTGQESAGFYKARLSIRTQENHWSSTLHSTVLRLELSLSGDSRNNGGFEGTANTAKKEEDLGGLLG</sequence>
<keyword evidence="3" id="KW-1185">Reference proteome</keyword>
<gene>
    <name evidence="2" type="ORF">J5N97_021840</name>
</gene>
<dbReference type="EMBL" id="JAGGNH010000006">
    <property type="protein sequence ID" value="KAJ0968963.1"/>
    <property type="molecule type" value="Genomic_DNA"/>
</dbReference>
<accession>A0A9D5CA22</accession>
<name>A0A9D5CA22_9LILI</name>